<evidence type="ECO:0000313" key="7">
    <source>
        <dbReference type="EMBL" id="GEA51970.1"/>
    </source>
</evidence>
<dbReference type="RefSeq" id="WP_141346435.1">
    <property type="nucleotide sequence ID" value="NZ_BJLF01000014.1"/>
</dbReference>
<dbReference type="Proteomes" id="UP000318717">
    <property type="component" value="Unassembled WGS sequence"/>
</dbReference>
<accession>A0A4Y3HZ22</accession>
<evidence type="ECO:0000256" key="1">
    <source>
        <dbReference type="ARBA" id="ARBA00004370"/>
    </source>
</evidence>
<dbReference type="OrthoDB" id="5870799at2"/>
<dbReference type="EMBL" id="BJLF01000014">
    <property type="protein sequence ID" value="GEA51970.1"/>
    <property type="molecule type" value="Genomic_DNA"/>
</dbReference>
<name>A0A4Y3HZ22_9VIBR</name>
<evidence type="ECO:0000256" key="4">
    <source>
        <dbReference type="ARBA" id="ARBA00023136"/>
    </source>
</evidence>
<dbReference type="AlphaFoldDB" id="A0A4Y3HZ22"/>
<evidence type="ECO:0000313" key="8">
    <source>
        <dbReference type="Proteomes" id="UP000318717"/>
    </source>
</evidence>
<protein>
    <submittedName>
        <fullName evidence="7">Membrane protein</fullName>
    </submittedName>
</protein>
<reference evidence="7 8" key="1">
    <citation type="submission" date="2019-06" db="EMBL/GenBank/DDBJ databases">
        <title>Whole genome shotgun sequence of Vibrio inusitatus NBRC 102082.</title>
        <authorList>
            <person name="Hosoyama A."/>
            <person name="Uohara A."/>
            <person name="Ohji S."/>
            <person name="Ichikawa N."/>
        </authorList>
    </citation>
    <scope>NUCLEOTIDE SEQUENCE [LARGE SCALE GENOMIC DNA]</scope>
    <source>
        <strain evidence="7 8">NBRC 102082</strain>
    </source>
</reference>
<feature type="transmembrane region" description="Helical" evidence="5">
    <location>
        <begin position="12"/>
        <end position="35"/>
    </location>
</feature>
<feature type="domain" description="TMEM205-like" evidence="6">
    <location>
        <begin position="22"/>
        <end position="119"/>
    </location>
</feature>
<dbReference type="GO" id="GO:0016020">
    <property type="term" value="C:membrane"/>
    <property type="evidence" value="ECO:0007669"/>
    <property type="project" value="UniProtKB-SubCell"/>
</dbReference>
<organism evidence="7 8">
    <name type="scientific">Vibrio inusitatus NBRC 102082</name>
    <dbReference type="NCBI Taxonomy" id="1219070"/>
    <lineage>
        <taxon>Bacteria</taxon>
        <taxon>Pseudomonadati</taxon>
        <taxon>Pseudomonadota</taxon>
        <taxon>Gammaproteobacteria</taxon>
        <taxon>Vibrionales</taxon>
        <taxon>Vibrionaceae</taxon>
        <taxon>Vibrio</taxon>
    </lineage>
</organism>
<comment type="subcellular location">
    <subcellularLocation>
        <location evidence="1">Membrane</location>
    </subcellularLocation>
</comment>
<feature type="transmembrane region" description="Helical" evidence="5">
    <location>
        <begin position="137"/>
        <end position="155"/>
    </location>
</feature>
<dbReference type="InterPro" id="IPR025423">
    <property type="entry name" value="TMEM205-like"/>
</dbReference>
<dbReference type="Pfam" id="PF13664">
    <property type="entry name" value="DUF4149"/>
    <property type="match status" value="1"/>
</dbReference>
<gene>
    <name evidence="7" type="ORF">VIN01S_27740</name>
</gene>
<sequence length="159" mass="17830">MKLITRTISIVYVIALTSVIAFSLFAGAVVAPVIFNSSSWLGESILNRFQEGLMMTEVFVRLSYPLVAVCILSLVYEVFNYWKRDSDWIALISMSLMVGTGLLFGFYFIPEILHLQSQGPTVTQSPVFSSIHKASEVCFKITVFSGLVLVFRNILKMSR</sequence>
<feature type="transmembrane region" description="Helical" evidence="5">
    <location>
        <begin position="88"/>
        <end position="109"/>
    </location>
</feature>
<comment type="caution">
    <text evidence="7">The sequence shown here is derived from an EMBL/GenBank/DDBJ whole genome shotgun (WGS) entry which is preliminary data.</text>
</comment>
<keyword evidence="8" id="KW-1185">Reference proteome</keyword>
<keyword evidence="4 5" id="KW-0472">Membrane</keyword>
<keyword evidence="2 5" id="KW-0812">Transmembrane</keyword>
<feature type="transmembrane region" description="Helical" evidence="5">
    <location>
        <begin position="58"/>
        <end position="76"/>
    </location>
</feature>
<keyword evidence="3 5" id="KW-1133">Transmembrane helix</keyword>
<evidence type="ECO:0000256" key="2">
    <source>
        <dbReference type="ARBA" id="ARBA00022692"/>
    </source>
</evidence>
<evidence type="ECO:0000259" key="6">
    <source>
        <dbReference type="Pfam" id="PF13664"/>
    </source>
</evidence>
<evidence type="ECO:0000256" key="5">
    <source>
        <dbReference type="SAM" id="Phobius"/>
    </source>
</evidence>
<proteinExistence type="predicted"/>
<evidence type="ECO:0000256" key="3">
    <source>
        <dbReference type="ARBA" id="ARBA00022989"/>
    </source>
</evidence>